<reference evidence="3" key="1">
    <citation type="submission" date="2022-09" db="EMBL/GenBank/DDBJ databases">
        <title>The complete genome of Acidovorax sp. 5MLIR.</title>
        <authorList>
            <person name="Liu L."/>
            <person name="Yue J."/>
            <person name="Yang F."/>
            <person name="Yuan J."/>
            <person name="Li L."/>
        </authorList>
    </citation>
    <scope>NUCLEOTIDE SEQUENCE</scope>
    <source>
        <strain evidence="3">5MLIR</strain>
    </source>
</reference>
<name>A0ABY6G792_9BURK</name>
<feature type="domain" description="DUF4394" evidence="2">
    <location>
        <begin position="35"/>
        <end position="147"/>
    </location>
</feature>
<proteinExistence type="predicted"/>
<dbReference type="EMBL" id="CP106881">
    <property type="protein sequence ID" value="UYG50625.1"/>
    <property type="molecule type" value="Genomic_DNA"/>
</dbReference>
<accession>A0ABY6G792</accession>
<evidence type="ECO:0000259" key="2">
    <source>
        <dbReference type="Pfam" id="PF14339"/>
    </source>
</evidence>
<evidence type="ECO:0000256" key="1">
    <source>
        <dbReference type="SAM" id="MobiDB-lite"/>
    </source>
</evidence>
<dbReference type="Proteomes" id="UP001162800">
    <property type="component" value="Chromosome"/>
</dbReference>
<protein>
    <submittedName>
        <fullName evidence="3">DUF4394 domain-containing protein</fullName>
    </submittedName>
</protein>
<feature type="region of interest" description="Disordered" evidence="1">
    <location>
        <begin position="1"/>
        <end position="23"/>
    </location>
</feature>
<gene>
    <name evidence="3" type="ORF">M9799_11015</name>
</gene>
<evidence type="ECO:0000313" key="4">
    <source>
        <dbReference type="Proteomes" id="UP001162800"/>
    </source>
</evidence>
<dbReference type="RefSeq" id="WP_231041723.1">
    <property type="nucleotide sequence ID" value="NZ_CP106881.1"/>
</dbReference>
<organism evidence="3 4">
    <name type="scientific">Comamonas endophytica</name>
    <dbReference type="NCBI Taxonomy" id="2949090"/>
    <lineage>
        <taxon>Bacteria</taxon>
        <taxon>Pseudomonadati</taxon>
        <taxon>Pseudomonadota</taxon>
        <taxon>Betaproteobacteria</taxon>
        <taxon>Burkholderiales</taxon>
        <taxon>Comamonadaceae</taxon>
        <taxon>Comamonas</taxon>
    </lineage>
</organism>
<dbReference type="Pfam" id="PF14339">
    <property type="entry name" value="DUF4394"/>
    <property type="match status" value="1"/>
</dbReference>
<evidence type="ECO:0000313" key="3">
    <source>
        <dbReference type="EMBL" id="UYG50625.1"/>
    </source>
</evidence>
<keyword evidence="4" id="KW-1185">Reference proteome</keyword>
<sequence length="246" mass="24507">MSTASAQAGRPGSGNDPEHAPDQPMVHVLDDALQLRSFPLSAPGTLSAPVKITGLAIGEDILGIDFYPGQTHLHALTSAGRLLLVDPATGVTAAAAILSAAATEASAPRLNGTDLGVGFNPAADCLRALGTLSHSLCIGVDMGDGTPGTAAAVATDIYDLCDGSSMENLRAMQAPPNHGTPLDPMDTAGGLVLAALRPGATGPFSLYTVSLATGAATLYGNASGDAARLQIGGAAGPVVRDIAIRH</sequence>
<dbReference type="InterPro" id="IPR025507">
    <property type="entry name" value="DUF4394"/>
</dbReference>